<dbReference type="InterPro" id="IPR044055">
    <property type="entry name" value="RibLong"/>
</dbReference>
<dbReference type="Proteomes" id="UP000645966">
    <property type="component" value="Unassembled WGS sequence"/>
</dbReference>
<feature type="domain" description="Long Rib" evidence="1">
    <location>
        <begin position="103"/>
        <end position="158"/>
    </location>
</feature>
<dbReference type="Pfam" id="PF18957">
    <property type="entry name" value="RibLong"/>
    <property type="match status" value="1"/>
</dbReference>
<dbReference type="EMBL" id="JAEIOS010000013">
    <property type="protein sequence ID" value="MBI8989984.1"/>
    <property type="molecule type" value="Genomic_DNA"/>
</dbReference>
<gene>
    <name evidence="2" type="ORF">JDV75_09485</name>
</gene>
<reference evidence="2" key="1">
    <citation type="submission" date="2020-12" db="EMBL/GenBank/DDBJ databases">
        <title>Genome public.</title>
        <authorList>
            <person name="Sun Q."/>
        </authorList>
    </citation>
    <scope>NUCLEOTIDE SEQUENCE</scope>
    <source>
        <strain evidence="2">CCM 8863</strain>
    </source>
</reference>
<sequence>MKRPNSGFRAMGTSRVSRVKYIAAVASVALLAPTIVVVQPPLVGAIANADEVEGNGSRADLVIPWYGQTVAGVGVDVTSCIGMDDPLTPEYQEDYSASRFGVVSFKLGDGAPEGAEVDDYGTVTLTATSDQLGTLVEVPVVLTYDDGSTGEAAASFDVAKFSEYYDLRYSDTHIENPMLPSGVPLRFLTHDGTPRYGEAALESVELAEPVDGIVVHSNGSIVVQATYGQYGKTIEVPLNVTYVDKSAERINVALTID</sequence>
<accession>A0A934I662</accession>
<evidence type="ECO:0000313" key="3">
    <source>
        <dbReference type="Proteomes" id="UP000645966"/>
    </source>
</evidence>
<evidence type="ECO:0000259" key="1">
    <source>
        <dbReference type="Pfam" id="PF18957"/>
    </source>
</evidence>
<organism evidence="2 3">
    <name type="scientific">Corynebacterium meridianum</name>
    <dbReference type="NCBI Taxonomy" id="2765363"/>
    <lineage>
        <taxon>Bacteria</taxon>
        <taxon>Bacillati</taxon>
        <taxon>Actinomycetota</taxon>
        <taxon>Actinomycetes</taxon>
        <taxon>Mycobacteriales</taxon>
        <taxon>Corynebacteriaceae</taxon>
        <taxon>Corynebacterium</taxon>
    </lineage>
</organism>
<dbReference type="RefSeq" id="WP_198738985.1">
    <property type="nucleotide sequence ID" value="NZ_JAEIOS010000013.1"/>
</dbReference>
<comment type="caution">
    <text evidence="2">The sequence shown here is derived from an EMBL/GenBank/DDBJ whole genome shotgun (WGS) entry which is preliminary data.</text>
</comment>
<evidence type="ECO:0000313" key="2">
    <source>
        <dbReference type="EMBL" id="MBI8989984.1"/>
    </source>
</evidence>
<keyword evidence="3" id="KW-1185">Reference proteome</keyword>
<protein>
    <recommendedName>
        <fullName evidence="1">Long Rib domain-containing protein</fullName>
    </recommendedName>
</protein>
<dbReference type="AlphaFoldDB" id="A0A934I662"/>
<name>A0A934I662_9CORY</name>
<proteinExistence type="predicted"/>